<keyword evidence="6" id="KW-0443">Lipid metabolism</keyword>
<keyword evidence="5" id="KW-0904">Protein phosphatase</keyword>
<feature type="domain" description="Tyrosine specific protein phosphatases" evidence="15">
    <location>
        <begin position="265"/>
        <end position="333"/>
    </location>
</feature>
<evidence type="ECO:0000256" key="1">
    <source>
        <dbReference type="ARBA" id="ARBA00005189"/>
    </source>
</evidence>
<evidence type="ECO:0000256" key="10">
    <source>
        <dbReference type="ARBA" id="ARBA00024224"/>
    </source>
</evidence>
<dbReference type="STRING" id="200361.A0A452ZLC4"/>
<reference evidence="16" key="3">
    <citation type="journal article" date="2017" name="Nature">
        <title>Genome sequence of the progenitor of the wheat D genome Aegilops tauschii.</title>
        <authorList>
            <person name="Luo M.C."/>
            <person name="Gu Y.Q."/>
            <person name="Puiu D."/>
            <person name="Wang H."/>
            <person name="Twardziok S.O."/>
            <person name="Deal K.R."/>
            <person name="Huo N."/>
            <person name="Zhu T."/>
            <person name="Wang L."/>
            <person name="Wang Y."/>
            <person name="McGuire P.E."/>
            <person name="Liu S."/>
            <person name="Long H."/>
            <person name="Ramasamy R.K."/>
            <person name="Rodriguez J.C."/>
            <person name="Van S.L."/>
            <person name="Yuan L."/>
            <person name="Wang Z."/>
            <person name="Xia Z."/>
            <person name="Xiao L."/>
            <person name="Anderson O.D."/>
            <person name="Ouyang S."/>
            <person name="Liang Y."/>
            <person name="Zimin A.V."/>
            <person name="Pertea G."/>
            <person name="Qi P."/>
            <person name="Bennetzen J.L."/>
            <person name="Dai X."/>
            <person name="Dawson M.W."/>
            <person name="Muller H.G."/>
            <person name="Kugler K."/>
            <person name="Rivarola-Duarte L."/>
            <person name="Spannagl M."/>
            <person name="Mayer K.F.X."/>
            <person name="Lu F.H."/>
            <person name="Bevan M.W."/>
            <person name="Leroy P."/>
            <person name="Li P."/>
            <person name="You F.M."/>
            <person name="Sun Q."/>
            <person name="Liu Z."/>
            <person name="Lyons E."/>
            <person name="Wicker T."/>
            <person name="Salzberg S.L."/>
            <person name="Devos K.M."/>
            <person name="Dvorak J."/>
        </authorList>
    </citation>
    <scope>NUCLEOTIDE SEQUENCE [LARGE SCALE GENOMIC DNA]</scope>
    <source>
        <strain evidence="16">cv. AL8/78</strain>
    </source>
</reference>
<keyword evidence="8" id="KW-1208">Phospholipid metabolism</keyword>
<dbReference type="InterPro" id="IPR000340">
    <property type="entry name" value="Dual-sp_phosphatase_cat-dom"/>
</dbReference>
<dbReference type="InterPro" id="IPR000387">
    <property type="entry name" value="Tyr_Pase_dom"/>
</dbReference>
<evidence type="ECO:0000256" key="13">
    <source>
        <dbReference type="SAM" id="MobiDB-lite"/>
    </source>
</evidence>
<feature type="domain" description="Tyrosine-protein phosphatase" evidence="14">
    <location>
        <begin position="197"/>
        <end position="350"/>
    </location>
</feature>
<dbReference type="GO" id="GO:0048364">
    <property type="term" value="P:root development"/>
    <property type="evidence" value="ECO:0007669"/>
    <property type="project" value="UniProtKB-ARBA"/>
</dbReference>
<feature type="compositionally biased region" description="Acidic residues" evidence="13">
    <location>
        <begin position="122"/>
        <end position="133"/>
    </location>
</feature>
<evidence type="ECO:0000256" key="6">
    <source>
        <dbReference type="ARBA" id="ARBA00023098"/>
    </source>
</evidence>
<keyword evidence="7" id="KW-0594">Phospholipid biosynthesis</keyword>
<feature type="region of interest" description="Disordered" evidence="13">
    <location>
        <begin position="1"/>
        <end position="84"/>
    </location>
</feature>
<evidence type="ECO:0000256" key="11">
    <source>
        <dbReference type="ARBA" id="ARBA00050944"/>
    </source>
</evidence>
<feature type="compositionally biased region" description="Gly residues" evidence="13">
    <location>
        <begin position="144"/>
        <end position="159"/>
    </location>
</feature>
<dbReference type="Gramene" id="AET1Gv20822700.4">
    <property type="protein sequence ID" value="AET1Gv20822700.4"/>
    <property type="gene ID" value="AET1Gv20822700"/>
</dbReference>
<dbReference type="SUPFAM" id="SSF52799">
    <property type="entry name" value="(Phosphotyrosine protein) phosphatases II"/>
    <property type="match status" value="1"/>
</dbReference>
<dbReference type="PANTHER" id="PTHR46274">
    <property type="entry name" value="PHOSPHATIDYLINOSITOL PHOSPHATASE"/>
    <property type="match status" value="1"/>
</dbReference>
<organism evidence="16 17">
    <name type="scientific">Aegilops tauschii subsp. strangulata</name>
    <name type="common">Goatgrass</name>
    <dbReference type="NCBI Taxonomy" id="200361"/>
    <lineage>
        <taxon>Eukaryota</taxon>
        <taxon>Viridiplantae</taxon>
        <taxon>Streptophyta</taxon>
        <taxon>Embryophyta</taxon>
        <taxon>Tracheophyta</taxon>
        <taxon>Spermatophyta</taxon>
        <taxon>Magnoliopsida</taxon>
        <taxon>Liliopsida</taxon>
        <taxon>Poales</taxon>
        <taxon>Poaceae</taxon>
        <taxon>BOP clade</taxon>
        <taxon>Pooideae</taxon>
        <taxon>Triticodae</taxon>
        <taxon>Triticeae</taxon>
        <taxon>Triticinae</taxon>
        <taxon>Aegilops</taxon>
    </lineage>
</organism>
<protein>
    <recommendedName>
        <fullName evidence="10">phosphatidylglycerophosphatase</fullName>
        <ecNumber evidence="10">3.1.3.27</ecNumber>
    </recommendedName>
</protein>
<dbReference type="PROSITE" id="PS50056">
    <property type="entry name" value="TYR_PHOSPHATASE_2"/>
    <property type="match status" value="1"/>
</dbReference>
<dbReference type="SMART" id="SM00195">
    <property type="entry name" value="DSPc"/>
    <property type="match status" value="1"/>
</dbReference>
<dbReference type="Gene3D" id="3.90.190.10">
    <property type="entry name" value="Protein tyrosine phosphatase superfamily"/>
    <property type="match status" value="1"/>
</dbReference>
<dbReference type="InterPro" id="IPR016130">
    <property type="entry name" value="Tyr_Pase_AS"/>
</dbReference>
<keyword evidence="3" id="KW-0444">Lipid biosynthesis</keyword>
<comment type="catalytic activity">
    <reaction evidence="11">
        <text>a 1,2-diacyl-sn-glycero-3-phospho-(1'-sn-glycero-3'-phosphate) + H2O = a 1,2-diacyl-sn-glycero-3-phospho-(1'-sn-glycerol) + phosphate</text>
        <dbReference type="Rhea" id="RHEA:33751"/>
        <dbReference type="ChEBI" id="CHEBI:15377"/>
        <dbReference type="ChEBI" id="CHEBI:43474"/>
        <dbReference type="ChEBI" id="CHEBI:60110"/>
        <dbReference type="ChEBI" id="CHEBI:64716"/>
        <dbReference type="EC" id="3.1.3.27"/>
    </reaction>
    <physiologicalReaction direction="left-to-right" evidence="11">
        <dbReference type="Rhea" id="RHEA:33752"/>
    </physiologicalReaction>
</comment>
<reference evidence="16" key="5">
    <citation type="journal article" date="2021" name="G3 (Bethesda)">
        <title>Aegilops tauschii genome assembly Aet v5.0 features greater sequence contiguity and improved annotation.</title>
        <authorList>
            <person name="Wang L."/>
            <person name="Zhu T."/>
            <person name="Rodriguez J.C."/>
            <person name="Deal K.R."/>
            <person name="Dubcovsky J."/>
            <person name="McGuire P.E."/>
            <person name="Lux T."/>
            <person name="Spannagl M."/>
            <person name="Mayer K.F.X."/>
            <person name="Baldrich P."/>
            <person name="Meyers B.C."/>
            <person name="Huo N."/>
            <person name="Gu Y.Q."/>
            <person name="Zhou H."/>
            <person name="Devos K.M."/>
            <person name="Bennetzen J.L."/>
            <person name="Unver T."/>
            <person name="Budak H."/>
            <person name="Gulick P.J."/>
            <person name="Galiba G."/>
            <person name="Kalapos B."/>
            <person name="Nelson D.R."/>
            <person name="Li P."/>
            <person name="You F.M."/>
            <person name="Luo M.C."/>
            <person name="Dvorak J."/>
        </authorList>
    </citation>
    <scope>NUCLEOTIDE SEQUENCE [LARGE SCALE GENOMIC DNA]</scope>
    <source>
        <strain evidence="16">cv. AL8/78</strain>
    </source>
</reference>
<evidence type="ECO:0000256" key="7">
    <source>
        <dbReference type="ARBA" id="ARBA00023209"/>
    </source>
</evidence>
<dbReference type="GO" id="GO:0008962">
    <property type="term" value="F:phosphatidylglycerophosphatase activity"/>
    <property type="evidence" value="ECO:0007669"/>
    <property type="project" value="UniProtKB-EC"/>
</dbReference>
<comment type="pathway">
    <text evidence="9">Phospholipid metabolism; phosphatidylglycerol biosynthesis; phosphatidylglycerol from CDP-diacylglycerol: step 2/2.</text>
</comment>
<evidence type="ECO:0000256" key="9">
    <source>
        <dbReference type="ARBA" id="ARBA00024192"/>
    </source>
</evidence>
<accession>A0A452ZLC4</accession>
<feature type="compositionally biased region" description="Basic and acidic residues" evidence="13">
    <location>
        <begin position="134"/>
        <end position="143"/>
    </location>
</feature>
<feature type="region of interest" description="Disordered" evidence="13">
    <location>
        <begin position="352"/>
        <end position="376"/>
    </location>
</feature>
<dbReference type="AlphaFoldDB" id="A0A452ZLC4"/>
<feature type="compositionally biased region" description="Basic and acidic residues" evidence="13">
    <location>
        <begin position="35"/>
        <end position="58"/>
    </location>
</feature>
<dbReference type="PROSITE" id="PS50054">
    <property type="entry name" value="TYR_PHOSPHATASE_DUAL"/>
    <property type="match status" value="1"/>
</dbReference>
<dbReference type="PANTHER" id="PTHR46274:SF6">
    <property type="entry name" value="TYR_PHOSPHATASE_2 DOMAIN-CONTAINING PROTEIN"/>
    <property type="match status" value="1"/>
</dbReference>
<evidence type="ECO:0000256" key="5">
    <source>
        <dbReference type="ARBA" id="ARBA00022912"/>
    </source>
</evidence>
<evidence type="ECO:0000256" key="8">
    <source>
        <dbReference type="ARBA" id="ARBA00023264"/>
    </source>
</evidence>
<comment type="similarity">
    <text evidence="2">Belongs to the protein-tyrosine phosphatase family. Non-receptor class dual specificity subfamily.</text>
</comment>
<keyword evidence="17" id="KW-1185">Reference proteome</keyword>
<feature type="compositionally biased region" description="Gly residues" evidence="13">
    <location>
        <begin position="63"/>
        <end position="74"/>
    </location>
</feature>
<dbReference type="FunFam" id="3.90.190.10:FF:000051">
    <property type="entry name" value="Dual specificity phosphatase domain protein"/>
    <property type="match status" value="1"/>
</dbReference>
<evidence type="ECO:0000259" key="14">
    <source>
        <dbReference type="PROSITE" id="PS50054"/>
    </source>
</evidence>
<proteinExistence type="inferred from homology"/>
<reference evidence="17" key="1">
    <citation type="journal article" date="2014" name="Science">
        <title>Ancient hybridizations among the ancestral genomes of bread wheat.</title>
        <authorList>
            <consortium name="International Wheat Genome Sequencing Consortium,"/>
            <person name="Marcussen T."/>
            <person name="Sandve S.R."/>
            <person name="Heier L."/>
            <person name="Spannagl M."/>
            <person name="Pfeifer M."/>
            <person name="Jakobsen K.S."/>
            <person name="Wulff B.B."/>
            <person name="Steuernagel B."/>
            <person name="Mayer K.F."/>
            <person name="Olsen O.A."/>
        </authorList>
    </citation>
    <scope>NUCLEOTIDE SEQUENCE [LARGE SCALE GENOMIC DNA]</scope>
    <source>
        <strain evidence="17">cv. AL8/78</strain>
    </source>
</reference>
<evidence type="ECO:0000256" key="12">
    <source>
        <dbReference type="ARBA" id="ARBA00053902"/>
    </source>
</evidence>
<dbReference type="InterPro" id="IPR029021">
    <property type="entry name" value="Prot-tyrosine_phosphatase-like"/>
</dbReference>
<evidence type="ECO:0000313" key="17">
    <source>
        <dbReference type="Proteomes" id="UP000015105"/>
    </source>
</evidence>
<dbReference type="GO" id="GO:0008654">
    <property type="term" value="P:phospholipid biosynthetic process"/>
    <property type="evidence" value="ECO:0007669"/>
    <property type="project" value="UniProtKB-KW"/>
</dbReference>
<dbReference type="InterPro" id="IPR020422">
    <property type="entry name" value="TYR_PHOSPHATASE_DUAL_dom"/>
</dbReference>
<evidence type="ECO:0000256" key="2">
    <source>
        <dbReference type="ARBA" id="ARBA00008601"/>
    </source>
</evidence>
<dbReference type="OrthoDB" id="273181at2759"/>
<reference evidence="16" key="4">
    <citation type="submission" date="2019-03" db="UniProtKB">
        <authorList>
            <consortium name="EnsemblPlants"/>
        </authorList>
    </citation>
    <scope>IDENTIFICATION</scope>
</reference>
<dbReference type="GeneID" id="109782944"/>
<evidence type="ECO:0000313" key="16">
    <source>
        <dbReference type="EnsemblPlants" id="AET1Gv20822700.4"/>
    </source>
</evidence>
<comment type="pathway">
    <text evidence="1">Lipid metabolism.</text>
</comment>
<name>A0A452ZLC4_AEGTS</name>
<evidence type="ECO:0000259" key="15">
    <source>
        <dbReference type="PROSITE" id="PS50056"/>
    </source>
</evidence>
<dbReference type="CDD" id="cd14524">
    <property type="entry name" value="PTPMT1"/>
    <property type="match status" value="1"/>
</dbReference>
<reference evidence="17" key="2">
    <citation type="journal article" date="2017" name="Nat. Plants">
        <title>The Aegilops tauschii genome reveals multiple impacts of transposons.</title>
        <authorList>
            <person name="Zhao G."/>
            <person name="Zou C."/>
            <person name="Li K."/>
            <person name="Wang K."/>
            <person name="Li T."/>
            <person name="Gao L."/>
            <person name="Zhang X."/>
            <person name="Wang H."/>
            <person name="Yang Z."/>
            <person name="Liu X."/>
            <person name="Jiang W."/>
            <person name="Mao L."/>
            <person name="Kong X."/>
            <person name="Jiao Y."/>
            <person name="Jia J."/>
        </authorList>
    </citation>
    <scope>NUCLEOTIDE SEQUENCE [LARGE SCALE GENOMIC DNA]</scope>
    <source>
        <strain evidence="17">cv. AL8/78</strain>
    </source>
</reference>
<dbReference type="Proteomes" id="UP000015105">
    <property type="component" value="Chromosome 1D"/>
</dbReference>
<dbReference type="InterPro" id="IPR044596">
    <property type="entry name" value="PTPMT1-like"/>
</dbReference>
<feature type="compositionally biased region" description="Basic and acidic residues" evidence="13">
    <location>
        <begin position="366"/>
        <end position="376"/>
    </location>
</feature>
<dbReference type="KEGG" id="ats:109782944"/>
<dbReference type="Pfam" id="PF00782">
    <property type="entry name" value="DSPc"/>
    <property type="match status" value="1"/>
</dbReference>
<sequence>MKIREILSEEEEDCGGEAGLDEALRGGALGHGGRGRGDERVAWEREDPVGEARLDEAPRGAALGHGGQASGLGGSREEGMGEEEDEWWVLWEREDRGREALRGAALGHGGEASDHGRSGEAAVEDELDDEDWDEARREEELRGGGRGRGGSSGSGRGGGGWLGFTQRKLVGVGARIALYPTLAYNVARNKVQPSFHWWDRVDEYVLLGALPFCKHVPRLKALGVRGVVTLNERFEIFVESKVYQANGIEHLEIPTRDYAYAPSQKDICKAVDFINRHALQGNTTYVHCKAGRGRSTTVVLCYLIKYKNMTPEDAWAHTKSIRPRVCLTSTQEEAVALFSKLNLDGDLPFQSSVGAAARPRPNTRKIQPDPSDHPEL</sequence>
<dbReference type="EnsemblPlants" id="AET1Gv20822700.4">
    <property type="protein sequence ID" value="AET1Gv20822700.4"/>
    <property type="gene ID" value="AET1Gv20822700"/>
</dbReference>
<dbReference type="PROSITE" id="PS00383">
    <property type="entry name" value="TYR_PHOSPHATASE_1"/>
    <property type="match status" value="1"/>
</dbReference>
<evidence type="ECO:0000256" key="3">
    <source>
        <dbReference type="ARBA" id="ARBA00022516"/>
    </source>
</evidence>
<evidence type="ECO:0000256" key="4">
    <source>
        <dbReference type="ARBA" id="ARBA00022801"/>
    </source>
</evidence>
<comment type="function">
    <text evidence="12">Exhibits phosphatidylglycerophosphate phosphatase activity. Involved in root growth and columella cells organization. May possess protein phosphatase activity.</text>
</comment>
<dbReference type="RefSeq" id="XP_020197167.1">
    <property type="nucleotide sequence ID" value="XM_020341578.4"/>
</dbReference>
<keyword evidence="4" id="KW-0378">Hydrolase</keyword>
<dbReference type="GO" id="GO:0004721">
    <property type="term" value="F:phosphoprotein phosphatase activity"/>
    <property type="evidence" value="ECO:0007669"/>
    <property type="project" value="UniProtKB-KW"/>
</dbReference>
<feature type="region of interest" description="Disordered" evidence="13">
    <location>
        <begin position="106"/>
        <end position="159"/>
    </location>
</feature>
<dbReference type="EC" id="3.1.3.27" evidence="10"/>